<evidence type="ECO:0000313" key="3">
    <source>
        <dbReference type="Proteomes" id="UP000266723"/>
    </source>
</evidence>
<evidence type="ECO:0000313" key="2">
    <source>
        <dbReference type="EMBL" id="KAF3527564.1"/>
    </source>
</evidence>
<keyword evidence="3" id="KW-1185">Reference proteome</keyword>
<name>A0ABQ7B5Q1_BRACR</name>
<reference evidence="2 3" key="1">
    <citation type="journal article" date="2020" name="BMC Genomics">
        <title>Intraspecific diversification of the crop wild relative Brassica cretica Lam. using demographic model selection.</title>
        <authorList>
            <person name="Kioukis A."/>
            <person name="Michalopoulou V.A."/>
            <person name="Briers L."/>
            <person name="Pirintsos S."/>
            <person name="Studholme D.J."/>
            <person name="Pavlidis P."/>
            <person name="Sarris P.F."/>
        </authorList>
    </citation>
    <scope>NUCLEOTIDE SEQUENCE [LARGE SCALE GENOMIC DNA]</scope>
    <source>
        <strain evidence="3">cv. PFS-1207/04</strain>
    </source>
</reference>
<accession>A0ABQ7B5Q1</accession>
<feature type="compositionally biased region" description="Low complexity" evidence="1">
    <location>
        <begin position="48"/>
        <end position="57"/>
    </location>
</feature>
<feature type="region of interest" description="Disordered" evidence="1">
    <location>
        <begin position="40"/>
        <end position="76"/>
    </location>
</feature>
<gene>
    <name evidence="2" type="ORF">DY000_02043545</name>
</gene>
<evidence type="ECO:0000256" key="1">
    <source>
        <dbReference type="SAM" id="MobiDB-lite"/>
    </source>
</evidence>
<organism evidence="2 3">
    <name type="scientific">Brassica cretica</name>
    <name type="common">Mustard</name>
    <dbReference type="NCBI Taxonomy" id="69181"/>
    <lineage>
        <taxon>Eukaryota</taxon>
        <taxon>Viridiplantae</taxon>
        <taxon>Streptophyta</taxon>
        <taxon>Embryophyta</taxon>
        <taxon>Tracheophyta</taxon>
        <taxon>Spermatophyta</taxon>
        <taxon>Magnoliopsida</taxon>
        <taxon>eudicotyledons</taxon>
        <taxon>Gunneridae</taxon>
        <taxon>Pentapetalae</taxon>
        <taxon>rosids</taxon>
        <taxon>malvids</taxon>
        <taxon>Brassicales</taxon>
        <taxon>Brassicaceae</taxon>
        <taxon>Brassiceae</taxon>
        <taxon>Brassica</taxon>
    </lineage>
</organism>
<dbReference type="Proteomes" id="UP000266723">
    <property type="component" value="Unassembled WGS sequence"/>
</dbReference>
<sequence>MVKDFMNSRSVGGVVRTLVVKREVMVKVAVVVAPVQRDHVLSRPPPSSFSVPPSRSVTGNEETNDSSRHHHQFVTPSPSVITSQFFRI</sequence>
<proteinExistence type="predicted"/>
<protein>
    <submittedName>
        <fullName evidence="2">Uncharacterized protein</fullName>
    </submittedName>
</protein>
<comment type="caution">
    <text evidence="2">The sequence shown here is derived from an EMBL/GenBank/DDBJ whole genome shotgun (WGS) entry which is preliminary data.</text>
</comment>
<dbReference type="EMBL" id="QGKV02001507">
    <property type="protein sequence ID" value="KAF3527564.1"/>
    <property type="molecule type" value="Genomic_DNA"/>
</dbReference>